<feature type="region of interest" description="Disordered" evidence="1">
    <location>
        <begin position="420"/>
        <end position="444"/>
    </location>
</feature>
<dbReference type="OMA" id="RYNENGV"/>
<organism evidence="2 3">
    <name type="scientific">Candida albicans (strain WO-1)</name>
    <name type="common">Yeast</name>
    <dbReference type="NCBI Taxonomy" id="294748"/>
    <lineage>
        <taxon>Eukaryota</taxon>
        <taxon>Fungi</taxon>
        <taxon>Dikarya</taxon>
        <taxon>Ascomycota</taxon>
        <taxon>Saccharomycotina</taxon>
        <taxon>Pichiomycetes</taxon>
        <taxon>Debaryomycetaceae</taxon>
        <taxon>Candida/Lodderomyces clade</taxon>
        <taxon>Candida</taxon>
    </lineage>
</organism>
<dbReference type="PaxDb" id="5476-C4YH80"/>
<dbReference type="HOGENOM" id="CLU_591825_0_0_1"/>
<feature type="region of interest" description="Disordered" evidence="1">
    <location>
        <begin position="106"/>
        <end position="169"/>
    </location>
</feature>
<reference evidence="2 3" key="1">
    <citation type="journal article" date="2009" name="Nature">
        <title>Evolution of pathogenicity and sexual reproduction in eight Candida genomes.</title>
        <authorList>
            <person name="Butler G."/>
            <person name="Rasmussen M.D."/>
            <person name="Lin M.F."/>
            <person name="Santos M.A."/>
            <person name="Sakthikumar S."/>
            <person name="Munro C.A."/>
            <person name="Rheinbay E."/>
            <person name="Grabherr M."/>
            <person name="Forche A."/>
            <person name="Reedy J.L."/>
            <person name="Agrafioti I."/>
            <person name="Arnaud M.B."/>
            <person name="Bates S."/>
            <person name="Brown A.J."/>
            <person name="Brunke S."/>
            <person name="Costanzo M.C."/>
            <person name="Fitzpatrick D.A."/>
            <person name="de Groot P.W."/>
            <person name="Harris D."/>
            <person name="Hoyer L.L."/>
            <person name="Hube B."/>
            <person name="Klis F.M."/>
            <person name="Kodira C."/>
            <person name="Lennard N."/>
            <person name="Logue M.E."/>
            <person name="Martin R."/>
            <person name="Neiman A.M."/>
            <person name="Nikolaou E."/>
            <person name="Quail M.A."/>
            <person name="Quinn J."/>
            <person name="Santos M.C."/>
            <person name="Schmitzberger F.F."/>
            <person name="Sherlock G."/>
            <person name="Shah P."/>
            <person name="Silverstein K.A."/>
            <person name="Skrzypek M.S."/>
            <person name="Soll D."/>
            <person name="Staggs R."/>
            <person name="Stansfield I."/>
            <person name="Stumpf M.P."/>
            <person name="Sudbery P.E."/>
            <person name="Srikantha T."/>
            <person name="Zeng Q."/>
            <person name="Berman J."/>
            <person name="Berriman M."/>
            <person name="Heitman J."/>
            <person name="Gow N.A."/>
            <person name="Lorenz M.C."/>
            <person name="Birren B.W."/>
            <person name="Kellis M."/>
            <person name="Cuomo C.A."/>
        </authorList>
    </citation>
    <scope>NUCLEOTIDE SEQUENCE [LARGE SCALE GENOMIC DNA]</scope>
    <source>
        <strain evidence="2 3">WO-1</strain>
    </source>
</reference>
<evidence type="ECO:0000313" key="3">
    <source>
        <dbReference type="Proteomes" id="UP000001429"/>
    </source>
</evidence>
<gene>
    <name evidence="2" type="ORF">CAWG_03424</name>
</gene>
<evidence type="ECO:0000256" key="1">
    <source>
        <dbReference type="SAM" id="MobiDB-lite"/>
    </source>
</evidence>
<evidence type="ECO:0000313" key="2">
    <source>
        <dbReference type="EMBL" id="EEQ45112.1"/>
    </source>
</evidence>
<sequence length="490" mass="57121">MSDKQINQFKSMNINFRDKLREAYLNNKHEFDDQDNKIIQPILNDVLYSNDNGVNGNNNLRELIKKKWDGLSKDIKDINNSRFDIPSTNGNDVEEGINNKVHELDGEEGENEMNGKYENRNIHHQNKTTTNNNSIKSRIPTIQSNGNKSQVRFQQQQQQQPSKNDDDDEINKLKKIIESLNKKIKHQIIERKDIIEEFQTKEIRMMKNHQNEINKLIKKYETKLKNEQQERQTSNNNDDDDGIVNELRISIDKLNNEIDNKNLQILQFTNQLTNLKDENFHLKQENNRLRYDRNNNNNNNNDNNVSPSKETNQSANSESQELRKMIDNLTKENIELRSQFNQLKNTNAGAGNGSFQYGSVQGDDSDDEVEEEEQEEQEQANEARSRYNENGVTRVSKSPDRLQYDTQQILKKEYDKVSRITSSLSSPPQLQTVDNNDIPTPTPTTSDVMRTAANDEAELEKSNSMTINLLKVKKEEEIDTTQKMLRKHWH</sequence>
<dbReference type="AlphaFoldDB" id="C4YH80"/>
<feature type="compositionally biased region" description="Polar residues" evidence="1">
    <location>
        <begin position="134"/>
        <end position="153"/>
    </location>
</feature>
<feature type="region of interest" description="Disordered" evidence="1">
    <location>
        <begin position="345"/>
        <end position="399"/>
    </location>
</feature>
<feature type="compositionally biased region" description="Low complexity" evidence="1">
    <location>
        <begin position="294"/>
        <end position="304"/>
    </location>
</feature>
<feature type="compositionally biased region" description="Polar residues" evidence="1">
    <location>
        <begin position="420"/>
        <end position="438"/>
    </location>
</feature>
<feature type="region of interest" description="Disordered" evidence="1">
    <location>
        <begin position="289"/>
        <end position="320"/>
    </location>
</feature>
<protein>
    <submittedName>
        <fullName evidence="2">Uncharacterized protein</fullName>
    </submittedName>
</protein>
<dbReference type="Proteomes" id="UP000001429">
    <property type="component" value="Chromosome 4"/>
</dbReference>
<feature type="compositionally biased region" description="Acidic residues" evidence="1">
    <location>
        <begin position="363"/>
        <end position="379"/>
    </location>
</feature>
<accession>C4YH80</accession>
<keyword evidence="3" id="KW-1185">Reference proteome</keyword>
<proteinExistence type="predicted"/>
<dbReference type="VEuPathDB" id="FungiDB:CAWG_03424"/>
<feature type="compositionally biased region" description="Polar residues" evidence="1">
    <location>
        <begin position="305"/>
        <end position="319"/>
    </location>
</feature>
<dbReference type="OrthoDB" id="10604191at2759"/>
<feature type="compositionally biased region" description="Polar residues" evidence="1">
    <location>
        <begin position="345"/>
        <end position="357"/>
    </location>
</feature>
<dbReference type="EMBL" id="CH672349">
    <property type="protein sequence ID" value="EEQ45112.1"/>
    <property type="molecule type" value="Genomic_DNA"/>
</dbReference>
<name>C4YH80_CANAW</name>